<feature type="compositionally biased region" description="Low complexity" evidence="4">
    <location>
        <begin position="826"/>
        <end position="846"/>
    </location>
</feature>
<dbReference type="AlphaFoldDB" id="A0A0P6F3B6"/>
<protein>
    <submittedName>
        <fullName evidence="7">Rho GTPase-activating protein 92B</fullName>
    </submittedName>
</protein>
<accession>A0A0P6F3B6</accession>
<dbReference type="FunFam" id="1.20.1270.60:FF:000142">
    <property type="entry name" value="Rho GTPase-activating protein 92B"/>
    <property type="match status" value="1"/>
</dbReference>
<proteinExistence type="predicted"/>
<dbReference type="SUPFAM" id="SSF48350">
    <property type="entry name" value="GTPase activation domain, GAP"/>
    <property type="match status" value="1"/>
</dbReference>
<dbReference type="GO" id="GO:0032956">
    <property type="term" value="P:regulation of actin cytoskeleton organization"/>
    <property type="evidence" value="ECO:0007669"/>
    <property type="project" value="TreeGrafter"/>
</dbReference>
<dbReference type="InterPro" id="IPR047165">
    <property type="entry name" value="RHG17/44/SH3BP1-like"/>
</dbReference>
<dbReference type="SMART" id="SM00324">
    <property type="entry name" value="RhoGAP"/>
    <property type="match status" value="1"/>
</dbReference>
<dbReference type="InterPro" id="IPR008936">
    <property type="entry name" value="Rho_GTPase_activation_prot"/>
</dbReference>
<dbReference type="GO" id="GO:0005096">
    <property type="term" value="F:GTPase activator activity"/>
    <property type="evidence" value="ECO:0007669"/>
    <property type="project" value="UniProtKB-KW"/>
</dbReference>
<feature type="compositionally biased region" description="Basic and acidic residues" evidence="4">
    <location>
        <begin position="809"/>
        <end position="823"/>
    </location>
</feature>
<dbReference type="InterPro" id="IPR004148">
    <property type="entry name" value="BAR_dom"/>
</dbReference>
<dbReference type="PROSITE" id="PS50238">
    <property type="entry name" value="RHOGAP"/>
    <property type="match status" value="1"/>
</dbReference>
<feature type="compositionally biased region" description="Basic and acidic residues" evidence="4">
    <location>
        <begin position="551"/>
        <end position="561"/>
    </location>
</feature>
<dbReference type="InterPro" id="IPR000198">
    <property type="entry name" value="RhoGAP_dom"/>
</dbReference>
<organism evidence="7">
    <name type="scientific">Daphnia magna</name>
    <dbReference type="NCBI Taxonomy" id="35525"/>
    <lineage>
        <taxon>Eukaryota</taxon>
        <taxon>Metazoa</taxon>
        <taxon>Ecdysozoa</taxon>
        <taxon>Arthropoda</taxon>
        <taxon>Crustacea</taxon>
        <taxon>Branchiopoda</taxon>
        <taxon>Diplostraca</taxon>
        <taxon>Cladocera</taxon>
        <taxon>Anomopoda</taxon>
        <taxon>Daphniidae</taxon>
        <taxon>Daphnia</taxon>
    </lineage>
</organism>
<dbReference type="InterPro" id="IPR027267">
    <property type="entry name" value="AH/BAR_dom_sf"/>
</dbReference>
<reference evidence="7" key="1">
    <citation type="submission" date="2015-10" db="EMBL/GenBank/DDBJ databases">
        <title>EvidentialGene: Evidence-directed Construction of Complete mRNA Transcriptomes without Genomes.</title>
        <authorList>
            <person name="Gilbert D.G."/>
        </authorList>
    </citation>
    <scope>NUCLEOTIDE SEQUENCE</scope>
</reference>
<sequence>MKKNFFRVKQLVDQTVSRAEQSEVLTEDVQSAEKHVELLKQTCGTMSRKINSVLSKNEGTQVDKRLKKIPESAIGHTMIECGGLLGEKSILRDLLTDCGQIGNKIGTEMSEMLVHEVDIEKNVVEPLSLVENEAANIVKARRNLNKLILDMDSARTRYRNAQKQAISGGSVAKVDGIKDELEEAQLKVEMNRDGLAADIYSLLAKESDFAKVILHFAESQRQYHLAALKVLNEHIPLLESKWKAHIQKPVFGFDLDEHLRVSGRTIAHPIEICVITLYETGVDEEGIFRIAGGASKVRKFRAALDANLADLGFALELHDVHIVAGILKSYLRELPDPLFTLALYDDWVNAVKSPDQETRLNALGEVVDKLPESRWNNIRYLIKFFHELSRRHEHNKMTSQNLAIVLAPSLLWSPNNSSDTLSLNMSLANTHASVIEHLIMFADRFFPGEIDFYMTYSKALYSGLLQPPSPSNGGFLERDEHDSKEVRRTHQRTGSTEGLVEMRHPAPSNYAYDNLAKAESPRPISRRKKIPAPEPPNQANSPHTKTLPHAKTPEKEEKKNISDSTPVLPERSVASDKPMLPPTGPDTKRLSALPVSEKKPVLAPRPSLNPSVERVSLSSQSQSNVLAPIGFEAIENDLKRQGSVRQIPAYAGPAKSDEETVELRKPYVPSHKRLSSFDNVININPTPHPNAVSMFGGFQPPMPLDRTKFDVDKPRPSIPERPSIIKLQGSAGSTSASANLSPEACNPNEIRSHGPAVLERVHSFSVNKQQVSIVEVTNSNPGLTLNSSDHPDIQYADSDDVAPPVPHGEVIKPERPPKPERLSHPSGNGNVESNNNNNTSSSKSETLPGDEEVVAQPVNVGGTLPRPAPRPQPPVPPIKPRSNVSATSIGATGDSTDL</sequence>
<feature type="compositionally biased region" description="Pro residues" evidence="4">
    <location>
        <begin position="866"/>
        <end position="879"/>
    </location>
</feature>
<keyword evidence="2" id="KW-0597">Phosphoprotein</keyword>
<evidence type="ECO:0000313" key="7">
    <source>
        <dbReference type="EMBL" id="JAN39190.1"/>
    </source>
</evidence>
<dbReference type="SMART" id="SM00721">
    <property type="entry name" value="BAR"/>
    <property type="match status" value="1"/>
</dbReference>
<dbReference type="PANTHER" id="PTHR14130:SF14">
    <property type="entry name" value="RHO GTPASE-ACTIVATING PROTEIN 92B"/>
    <property type="match status" value="1"/>
</dbReference>
<dbReference type="GO" id="GO:0035020">
    <property type="term" value="P:regulation of Rac protein signal transduction"/>
    <property type="evidence" value="ECO:0007669"/>
    <property type="project" value="TreeGrafter"/>
</dbReference>
<dbReference type="EMBL" id="GDIQ01058144">
    <property type="protein sequence ID" value="JAN36593.1"/>
    <property type="molecule type" value="Transcribed_RNA"/>
</dbReference>
<dbReference type="EMBL" id="GDIQ01055547">
    <property type="protein sequence ID" value="JAN39190.1"/>
    <property type="molecule type" value="Transcribed_RNA"/>
</dbReference>
<dbReference type="Pfam" id="PF00620">
    <property type="entry name" value="RhoGAP"/>
    <property type="match status" value="1"/>
</dbReference>
<dbReference type="Gene3D" id="1.20.1270.60">
    <property type="entry name" value="Arfaptin homology (AH) domain/BAR domain"/>
    <property type="match status" value="1"/>
</dbReference>
<dbReference type="OrthoDB" id="19923at2759"/>
<feature type="domain" description="Rho-GAP" evidence="5">
    <location>
        <begin position="253"/>
        <end position="446"/>
    </location>
</feature>
<dbReference type="Pfam" id="PF03114">
    <property type="entry name" value="BAR"/>
    <property type="match status" value="1"/>
</dbReference>
<evidence type="ECO:0000256" key="1">
    <source>
        <dbReference type="ARBA" id="ARBA00022468"/>
    </source>
</evidence>
<evidence type="ECO:0000256" key="4">
    <source>
        <dbReference type="SAM" id="MobiDB-lite"/>
    </source>
</evidence>
<evidence type="ECO:0000256" key="3">
    <source>
        <dbReference type="SAM" id="Coils"/>
    </source>
</evidence>
<feature type="compositionally biased region" description="Polar residues" evidence="4">
    <location>
        <begin position="730"/>
        <end position="740"/>
    </location>
</feature>
<dbReference type="FunFam" id="1.10.555.10:FF:000001">
    <property type="entry name" value="Rho GTPase activating protein 44"/>
    <property type="match status" value="1"/>
</dbReference>
<feature type="compositionally biased region" description="Polar residues" evidence="4">
    <location>
        <begin position="882"/>
        <end position="898"/>
    </location>
</feature>
<dbReference type="GO" id="GO:0005737">
    <property type="term" value="C:cytoplasm"/>
    <property type="evidence" value="ECO:0007669"/>
    <property type="project" value="InterPro"/>
</dbReference>
<feature type="region of interest" description="Disordered" evidence="4">
    <location>
        <begin position="779"/>
        <end position="898"/>
    </location>
</feature>
<feature type="region of interest" description="Disordered" evidence="4">
    <location>
        <begin position="471"/>
        <end position="620"/>
    </location>
</feature>
<feature type="compositionally biased region" description="Polar residues" evidence="4">
    <location>
        <begin position="779"/>
        <end position="788"/>
    </location>
</feature>
<name>A0A0P6F3B6_9CRUS</name>
<feature type="coiled-coil region" evidence="3">
    <location>
        <begin position="130"/>
        <end position="164"/>
    </location>
</feature>
<dbReference type="PROSITE" id="PS51021">
    <property type="entry name" value="BAR"/>
    <property type="match status" value="1"/>
</dbReference>
<dbReference type="PANTHER" id="PTHR14130">
    <property type="entry name" value="3BP-1 RELATED RHOGAP"/>
    <property type="match status" value="1"/>
</dbReference>
<evidence type="ECO:0000259" key="5">
    <source>
        <dbReference type="PROSITE" id="PS50238"/>
    </source>
</evidence>
<keyword evidence="1" id="KW-0343">GTPase activation</keyword>
<feature type="region of interest" description="Disordered" evidence="4">
    <location>
        <begin position="729"/>
        <end position="751"/>
    </location>
</feature>
<dbReference type="SUPFAM" id="SSF103657">
    <property type="entry name" value="BAR/IMD domain-like"/>
    <property type="match status" value="1"/>
</dbReference>
<evidence type="ECO:0000259" key="6">
    <source>
        <dbReference type="PROSITE" id="PS51021"/>
    </source>
</evidence>
<evidence type="ECO:0000256" key="2">
    <source>
        <dbReference type="ARBA" id="ARBA00022553"/>
    </source>
</evidence>
<feature type="domain" description="BAR" evidence="6">
    <location>
        <begin position="14"/>
        <end position="247"/>
    </location>
</feature>
<keyword evidence="3" id="KW-0175">Coiled coil</keyword>
<dbReference type="GO" id="GO:0007165">
    <property type="term" value="P:signal transduction"/>
    <property type="evidence" value="ECO:0007669"/>
    <property type="project" value="InterPro"/>
</dbReference>
<feature type="compositionally biased region" description="Basic and acidic residues" evidence="4">
    <location>
        <begin position="476"/>
        <end position="488"/>
    </location>
</feature>
<dbReference type="Gene3D" id="1.10.555.10">
    <property type="entry name" value="Rho GTPase activation protein"/>
    <property type="match status" value="1"/>
</dbReference>